<feature type="non-terminal residue" evidence="1">
    <location>
        <position position="1"/>
    </location>
</feature>
<sequence>NLNGKNYIFFTWKKSIILHLDYKDNLQILA</sequence>
<accession>X1AUY3</accession>
<organism evidence="1">
    <name type="scientific">marine sediment metagenome</name>
    <dbReference type="NCBI Taxonomy" id="412755"/>
    <lineage>
        <taxon>unclassified sequences</taxon>
        <taxon>metagenomes</taxon>
        <taxon>ecological metagenomes</taxon>
    </lineage>
</organism>
<comment type="caution">
    <text evidence="1">The sequence shown here is derived from an EMBL/GenBank/DDBJ whole genome shotgun (WGS) entry which is preliminary data.</text>
</comment>
<reference evidence="1" key="1">
    <citation type="journal article" date="2014" name="Front. Microbiol.">
        <title>High frequency of phylogenetically diverse reductive dehalogenase-homologous genes in deep subseafloor sedimentary metagenomes.</title>
        <authorList>
            <person name="Kawai M."/>
            <person name="Futagami T."/>
            <person name="Toyoda A."/>
            <person name="Takaki Y."/>
            <person name="Nishi S."/>
            <person name="Hori S."/>
            <person name="Arai W."/>
            <person name="Tsubouchi T."/>
            <person name="Morono Y."/>
            <person name="Uchiyama I."/>
            <person name="Ito T."/>
            <person name="Fujiyama A."/>
            <person name="Inagaki F."/>
            <person name="Takami H."/>
        </authorList>
    </citation>
    <scope>NUCLEOTIDE SEQUENCE</scope>
    <source>
        <strain evidence="1">Expedition CK06-06</strain>
    </source>
</reference>
<gene>
    <name evidence="1" type="ORF">S01H4_12433</name>
</gene>
<proteinExistence type="predicted"/>
<name>X1AUY3_9ZZZZ</name>
<evidence type="ECO:0000313" key="1">
    <source>
        <dbReference type="EMBL" id="GAG63656.1"/>
    </source>
</evidence>
<dbReference type="EMBL" id="BART01005278">
    <property type="protein sequence ID" value="GAG63656.1"/>
    <property type="molecule type" value="Genomic_DNA"/>
</dbReference>
<protein>
    <submittedName>
        <fullName evidence="1">Uncharacterized protein</fullName>
    </submittedName>
</protein>
<dbReference type="AlphaFoldDB" id="X1AUY3"/>